<feature type="region of interest" description="Disordered" evidence="5">
    <location>
        <begin position="252"/>
        <end position="281"/>
    </location>
</feature>
<dbReference type="Pfam" id="PF05758">
    <property type="entry name" value="Ycf1"/>
    <property type="match status" value="1"/>
</dbReference>
<comment type="subcellular location">
    <subcellularLocation>
        <location evidence="2">Plastid</location>
        <location evidence="2">Chloroplast inner membrane</location>
        <topology evidence="2">Multi-pass membrane protein</topology>
    </subcellularLocation>
</comment>
<keyword evidence="3 4" id="KW-1001">Plastid inner membrane</keyword>
<feature type="transmembrane region" description="Helical" evidence="4">
    <location>
        <begin position="12"/>
        <end position="38"/>
    </location>
</feature>
<organism evidence="6">
    <name type="scientific">Cucumis melo subsp. melo</name>
    <dbReference type="NCBI Taxonomy" id="412675"/>
    <lineage>
        <taxon>Eukaryota</taxon>
        <taxon>Viridiplantae</taxon>
        <taxon>Streptophyta</taxon>
        <taxon>Embryophyta</taxon>
        <taxon>Tracheophyta</taxon>
        <taxon>Spermatophyta</taxon>
        <taxon>Magnoliopsida</taxon>
        <taxon>eudicotyledons</taxon>
        <taxon>Gunneridae</taxon>
        <taxon>Pentapetalae</taxon>
        <taxon>rosids</taxon>
        <taxon>fabids</taxon>
        <taxon>Cucurbitales</taxon>
        <taxon>Cucurbitaceae</taxon>
        <taxon>Benincaseae</taxon>
        <taxon>Cucumis</taxon>
    </lineage>
</organism>
<dbReference type="PANTHER" id="PTHR33163:SF40">
    <property type="entry name" value="PROTEIN TIC 214"/>
    <property type="match status" value="1"/>
</dbReference>
<keyword evidence="4" id="KW-0812">Transmembrane</keyword>
<comment type="similarity">
    <text evidence="4">Belongs to the TIC214 family.</text>
</comment>
<dbReference type="AlphaFoldDB" id="A0A6B9M9S4"/>
<feature type="transmembrane region" description="Helical" evidence="4">
    <location>
        <begin position="58"/>
        <end position="78"/>
    </location>
</feature>
<sequence>MILKSFILGNLVSLCMKIINSVVVVGLYYGFLTTFSIGPSYLFLLRARVMEEGTEKKVSATTGFITGQLMMFISIYYAPLHLALGRPHTITVLALPYLLFHFFWNNHKNFFDYGSTTRNSMRNLSIQCVFLNNLIFQLFNHFLLPSSMLVRLVNISMFRCNNKMLFVTSSFVGWLIGHILFMKWVGLILVWIQQNNSIRSNVLISSNKYLVSEWRNSMARIFTILLFITCVYYLGRIPSPILTKKLKQISETQGTKQEQEGSTEEDTSPSLFSEEKEDPDKIDETEEIRVNGKEKTKDEFHFKRTRYQNIKRPVYKTSYPPDGNKENSKLEIDKKEESLFWFEKPLVTILFDYKRWNRPFRYIKNDKFENAVRKKQSKLIL</sequence>
<keyword evidence="4" id="KW-1133">Transmembrane helix</keyword>
<evidence type="ECO:0000256" key="5">
    <source>
        <dbReference type="SAM" id="MobiDB-lite"/>
    </source>
</evidence>
<evidence type="ECO:0000256" key="3">
    <source>
        <dbReference type="ARBA" id="ARBA00022780"/>
    </source>
</evidence>
<evidence type="ECO:0000256" key="4">
    <source>
        <dbReference type="RuleBase" id="RU364085"/>
    </source>
</evidence>
<feature type="transmembrane region" description="Helical" evidence="4">
    <location>
        <begin position="217"/>
        <end position="235"/>
    </location>
</feature>
<dbReference type="GO" id="GO:0009706">
    <property type="term" value="C:chloroplast inner membrane"/>
    <property type="evidence" value="ECO:0007669"/>
    <property type="project" value="UniProtKB-SubCell"/>
</dbReference>
<comment type="function">
    <text evidence="1 4">Involved in protein precursor import into chloroplasts. May be part of an intermediate translocation complex acting as a protein-conducting channel at the inner envelope.</text>
</comment>
<evidence type="ECO:0000256" key="1">
    <source>
        <dbReference type="ARBA" id="ARBA00002515"/>
    </source>
</evidence>
<feature type="transmembrane region" description="Helical" evidence="4">
    <location>
        <begin position="85"/>
        <end position="104"/>
    </location>
</feature>
<name>A0A6B9M9S4_CUCME</name>
<evidence type="ECO:0000313" key="6">
    <source>
        <dbReference type="EMBL" id="QHB76011.1"/>
    </source>
</evidence>
<accession>A0A6B9M9S4</accession>
<evidence type="ECO:0000256" key="2">
    <source>
        <dbReference type="ARBA" id="ARBA00004478"/>
    </source>
</evidence>
<keyword evidence="4" id="KW-0653">Protein transport</keyword>
<feature type="transmembrane region" description="Helical" evidence="4">
    <location>
        <begin position="165"/>
        <end position="192"/>
    </location>
</feature>
<reference evidence="6" key="1">
    <citation type="submission" date="2019-12" db="EMBL/GenBank/DDBJ databases">
        <title>The complete chloroplast genome of Cucumis anguria var. anguria.</title>
        <authorList>
            <person name="Cheng H."/>
        </authorList>
    </citation>
    <scope>NUCLEOTIDE SEQUENCE</scope>
</reference>
<feature type="transmembrane region" description="Helical" evidence="4">
    <location>
        <begin position="124"/>
        <end position="144"/>
    </location>
</feature>
<dbReference type="EMBL" id="MN807280">
    <property type="protein sequence ID" value="QHB76011.1"/>
    <property type="molecule type" value="Genomic_DNA"/>
</dbReference>
<dbReference type="InterPro" id="IPR008896">
    <property type="entry name" value="TIC214"/>
</dbReference>
<comment type="subunit">
    <text evidence="4">Part of the Tic complex.</text>
</comment>
<gene>
    <name evidence="6" type="primary">ycf1</name>
    <name evidence="4" type="synonym">TIC214</name>
</gene>
<protein>
    <recommendedName>
        <fullName evidence="4">Protein TIC 214</fullName>
    </recommendedName>
    <alternativeName>
        <fullName evidence="4">Translocon at the inner envelope membrane of chloroplasts 214</fullName>
    </alternativeName>
</protein>
<geneLocation type="chloroplast" evidence="6"/>
<keyword evidence="4 6" id="KW-0934">Plastid</keyword>
<keyword evidence="4" id="KW-0813">Transport</keyword>
<keyword evidence="4 6" id="KW-0150">Chloroplast</keyword>
<dbReference type="PANTHER" id="PTHR33163">
    <property type="entry name" value="PROTEIN TIC 214-RELATED"/>
    <property type="match status" value="1"/>
</dbReference>
<keyword evidence="4" id="KW-0472">Membrane</keyword>
<dbReference type="GO" id="GO:0015031">
    <property type="term" value="P:protein transport"/>
    <property type="evidence" value="ECO:0007669"/>
    <property type="project" value="UniProtKB-KW"/>
</dbReference>
<proteinExistence type="inferred from homology"/>